<keyword evidence="2" id="KW-0677">Repeat</keyword>
<comment type="caution">
    <text evidence="6">The sequence shown here is derived from an EMBL/GenBank/DDBJ whole genome shotgun (WGS) entry which is preliminary data.</text>
</comment>
<dbReference type="PANTHER" id="PTHR23221:SF7">
    <property type="entry name" value="PHOSPHATIDYLINOSITOL-GLYCAN-SPECIFIC PHOSPHOLIPASE D"/>
    <property type="match status" value="1"/>
</dbReference>
<dbReference type="InterPro" id="IPR013517">
    <property type="entry name" value="FG-GAP"/>
</dbReference>
<keyword evidence="4" id="KW-0325">Glycoprotein</keyword>
<protein>
    <recommendedName>
        <fullName evidence="8">FG-GAP repeat protein</fullName>
    </recommendedName>
</protein>
<evidence type="ECO:0000313" key="6">
    <source>
        <dbReference type="EMBL" id="GAA4628648.1"/>
    </source>
</evidence>
<feature type="signal peptide" evidence="5">
    <location>
        <begin position="1"/>
        <end position="20"/>
    </location>
</feature>
<evidence type="ECO:0000256" key="5">
    <source>
        <dbReference type="SAM" id="SignalP"/>
    </source>
</evidence>
<gene>
    <name evidence="6" type="ORF">GCM10023196_045910</name>
</gene>
<dbReference type="PRINTS" id="PR01185">
    <property type="entry name" value="INTEGRINA"/>
</dbReference>
<evidence type="ECO:0000313" key="7">
    <source>
        <dbReference type="Proteomes" id="UP001501442"/>
    </source>
</evidence>
<name>A0ABP8UC11_9ACTN</name>
<dbReference type="InterPro" id="IPR013519">
    <property type="entry name" value="Int_alpha_beta-p"/>
</dbReference>
<evidence type="ECO:0000256" key="1">
    <source>
        <dbReference type="ARBA" id="ARBA00022729"/>
    </source>
</evidence>
<feature type="chain" id="PRO_5047479370" description="FG-GAP repeat protein" evidence="5">
    <location>
        <begin position="21"/>
        <end position="458"/>
    </location>
</feature>
<evidence type="ECO:0008006" key="8">
    <source>
        <dbReference type="Google" id="ProtNLM"/>
    </source>
</evidence>
<organism evidence="6 7">
    <name type="scientific">Actinoallomurus vinaceus</name>
    <dbReference type="NCBI Taxonomy" id="1080074"/>
    <lineage>
        <taxon>Bacteria</taxon>
        <taxon>Bacillati</taxon>
        <taxon>Actinomycetota</taxon>
        <taxon>Actinomycetes</taxon>
        <taxon>Streptosporangiales</taxon>
        <taxon>Thermomonosporaceae</taxon>
        <taxon>Actinoallomurus</taxon>
    </lineage>
</organism>
<accession>A0ABP8UC11</accession>
<dbReference type="SUPFAM" id="SSF69318">
    <property type="entry name" value="Integrin alpha N-terminal domain"/>
    <property type="match status" value="1"/>
</dbReference>
<dbReference type="PANTHER" id="PTHR23221">
    <property type="entry name" value="GLYCOSYLPHOSPHATIDYLINOSITOL PHOSPHOLIPASE D"/>
    <property type="match status" value="1"/>
</dbReference>
<proteinExistence type="predicted"/>
<keyword evidence="7" id="KW-1185">Reference proteome</keyword>
<dbReference type="EMBL" id="BAABHK010000006">
    <property type="protein sequence ID" value="GAA4628648.1"/>
    <property type="molecule type" value="Genomic_DNA"/>
</dbReference>
<dbReference type="Pfam" id="PF01839">
    <property type="entry name" value="FG-GAP"/>
    <property type="match status" value="5"/>
</dbReference>
<keyword evidence="1 5" id="KW-0732">Signal</keyword>
<reference evidence="7" key="1">
    <citation type="journal article" date="2019" name="Int. J. Syst. Evol. Microbiol.">
        <title>The Global Catalogue of Microorganisms (GCM) 10K type strain sequencing project: providing services to taxonomists for standard genome sequencing and annotation.</title>
        <authorList>
            <consortium name="The Broad Institute Genomics Platform"/>
            <consortium name="The Broad Institute Genome Sequencing Center for Infectious Disease"/>
            <person name="Wu L."/>
            <person name="Ma J."/>
        </authorList>
    </citation>
    <scope>NUCLEOTIDE SEQUENCE [LARGE SCALE GENOMIC DNA]</scope>
    <source>
        <strain evidence="7">JCM 17939</strain>
    </source>
</reference>
<evidence type="ECO:0000256" key="3">
    <source>
        <dbReference type="ARBA" id="ARBA00022801"/>
    </source>
</evidence>
<dbReference type="SMART" id="SM00191">
    <property type="entry name" value="Int_alpha"/>
    <property type="match status" value="7"/>
</dbReference>
<evidence type="ECO:0000256" key="4">
    <source>
        <dbReference type="ARBA" id="ARBA00023180"/>
    </source>
</evidence>
<dbReference type="PROSITE" id="PS51470">
    <property type="entry name" value="FG_GAP"/>
    <property type="match status" value="2"/>
</dbReference>
<sequence>MSITRLSVVAVVLLPTCVSAAVTAPRVHPGIPVLGAAFEPARRCRAGAAPDFDGDGVRDLAIGAPYATSGGRRRAGAVAVRYGGRSAWLSPQQAQAGAGFGGTLATGDFNGDHCADLAVAASDQGRTRPGADGTGTVTVYFGSPGGLRPQVTLSVRNLGRTPASDRFGAALAAGDLDHDGKDDLVVGMPGLAGGGGVGVFTRGLRTAKLITQHTSWVGQRSSQTDGFGEALAIGAFGAFGRGRHPQIAVGAPGDGTEASGAVTVLDPAAHRSRRITEASKGVRGVPERYDEFGAALAAGDFDHDGTDDLAVGVPGEDDTKMPDNFAQGAVHVLYGSGGEDEVWNLRKTGPADRLGSALAAADLNGDGTADLAAGAPGAGTVQVLNGHHRSGLARGALITSPVGGTPQFGWTLAIRGRDLLIGAPGASGFGGTVFLVHGSRKTTVQAGTAGELLGYAIS</sequence>
<dbReference type="RefSeq" id="WP_345432999.1">
    <property type="nucleotide sequence ID" value="NZ_BAABHK010000006.1"/>
</dbReference>
<dbReference type="InterPro" id="IPR000413">
    <property type="entry name" value="Integrin_alpha"/>
</dbReference>
<dbReference type="Gene3D" id="2.130.10.130">
    <property type="entry name" value="Integrin alpha, N-terminal"/>
    <property type="match status" value="3"/>
</dbReference>
<evidence type="ECO:0000256" key="2">
    <source>
        <dbReference type="ARBA" id="ARBA00022737"/>
    </source>
</evidence>
<dbReference type="Proteomes" id="UP001501442">
    <property type="component" value="Unassembled WGS sequence"/>
</dbReference>
<dbReference type="InterPro" id="IPR028994">
    <property type="entry name" value="Integrin_alpha_N"/>
</dbReference>
<keyword evidence="3" id="KW-0378">Hydrolase</keyword>